<dbReference type="InterPro" id="IPR021109">
    <property type="entry name" value="Peptidase_aspartic_dom_sf"/>
</dbReference>
<dbReference type="CDD" id="cd00303">
    <property type="entry name" value="retropepsin_like"/>
    <property type="match status" value="1"/>
</dbReference>
<evidence type="ECO:0000259" key="2">
    <source>
        <dbReference type="Pfam" id="PF00078"/>
    </source>
</evidence>
<feature type="region of interest" description="Disordered" evidence="1">
    <location>
        <begin position="393"/>
        <end position="422"/>
    </location>
</feature>
<organism evidence="3 4">
    <name type="scientific">Chara braunii</name>
    <name type="common">Braun's stonewort</name>
    <dbReference type="NCBI Taxonomy" id="69332"/>
    <lineage>
        <taxon>Eukaryota</taxon>
        <taxon>Viridiplantae</taxon>
        <taxon>Streptophyta</taxon>
        <taxon>Charophyceae</taxon>
        <taxon>Charales</taxon>
        <taxon>Characeae</taxon>
        <taxon>Chara</taxon>
    </lineage>
</organism>
<evidence type="ECO:0000313" key="3">
    <source>
        <dbReference type="EMBL" id="GBG71208.1"/>
    </source>
</evidence>
<feature type="region of interest" description="Disordered" evidence="1">
    <location>
        <begin position="1561"/>
        <end position="1582"/>
    </location>
</feature>
<dbReference type="Gene3D" id="2.40.70.10">
    <property type="entry name" value="Acid Proteases"/>
    <property type="match status" value="1"/>
</dbReference>
<dbReference type="InterPro" id="IPR043128">
    <property type="entry name" value="Rev_trsase/Diguanyl_cyclase"/>
</dbReference>
<feature type="compositionally biased region" description="Polar residues" evidence="1">
    <location>
        <begin position="393"/>
        <end position="402"/>
    </location>
</feature>
<feature type="region of interest" description="Disordered" evidence="1">
    <location>
        <begin position="1123"/>
        <end position="1168"/>
    </location>
</feature>
<reference evidence="3 4" key="1">
    <citation type="journal article" date="2018" name="Cell">
        <title>The Chara Genome: Secondary Complexity and Implications for Plant Terrestrialization.</title>
        <authorList>
            <person name="Nishiyama T."/>
            <person name="Sakayama H."/>
            <person name="Vries J.D."/>
            <person name="Buschmann H."/>
            <person name="Saint-Marcoux D."/>
            <person name="Ullrich K.K."/>
            <person name="Haas F.B."/>
            <person name="Vanderstraeten L."/>
            <person name="Becker D."/>
            <person name="Lang D."/>
            <person name="Vosolsobe S."/>
            <person name="Rombauts S."/>
            <person name="Wilhelmsson P.K.I."/>
            <person name="Janitza P."/>
            <person name="Kern R."/>
            <person name="Heyl A."/>
            <person name="Rumpler F."/>
            <person name="Villalobos L.I.A.C."/>
            <person name="Clay J.M."/>
            <person name="Skokan R."/>
            <person name="Toyoda A."/>
            <person name="Suzuki Y."/>
            <person name="Kagoshima H."/>
            <person name="Schijlen E."/>
            <person name="Tajeshwar N."/>
            <person name="Catarino B."/>
            <person name="Hetherington A.J."/>
            <person name="Saltykova A."/>
            <person name="Bonnot C."/>
            <person name="Breuninger H."/>
            <person name="Symeonidi A."/>
            <person name="Radhakrishnan G.V."/>
            <person name="Van Nieuwerburgh F."/>
            <person name="Deforce D."/>
            <person name="Chang C."/>
            <person name="Karol K.G."/>
            <person name="Hedrich R."/>
            <person name="Ulvskov P."/>
            <person name="Glockner G."/>
            <person name="Delwiche C.F."/>
            <person name="Petrasek J."/>
            <person name="Van de Peer Y."/>
            <person name="Friml J."/>
            <person name="Beilby M."/>
            <person name="Dolan L."/>
            <person name="Kohara Y."/>
            <person name="Sugano S."/>
            <person name="Fujiyama A."/>
            <person name="Delaux P.-M."/>
            <person name="Quint M."/>
            <person name="TheiBen G."/>
            <person name="Hagemann M."/>
            <person name="Harholt J."/>
            <person name="Dunand C."/>
            <person name="Zachgo S."/>
            <person name="Langdale J."/>
            <person name="Maumus F."/>
            <person name="Straeten D.V.D."/>
            <person name="Gould S.B."/>
            <person name="Rensing S.A."/>
        </authorList>
    </citation>
    <scope>NUCLEOTIDE SEQUENCE [LARGE SCALE GENOMIC DNA]</scope>
    <source>
        <strain evidence="3 4">S276</strain>
    </source>
</reference>
<feature type="compositionally biased region" description="Polar residues" evidence="1">
    <location>
        <begin position="320"/>
        <end position="335"/>
    </location>
</feature>
<sequence length="2046" mass="221205">MGGSITLEEKCGSGALFRFSIELNVDAHPFEAFNAASGHHVTKRLMDAKRGCSLANTRIILAMPDSLMRRATVSWMTRNHIKPDTINDWRRLTDMAAGQTEEQTLISTGAEFGAVLSSYELSSMCSSVLGCIEKGPVGDVPAMVMGGTVGGDKENQMKRGVVAHSAAMCGCEGSEMLQANYGGLGKSNDRNSRVHPSVADDTVSYINYETAHSCANGETACLGPEVHDGQMSRVVIVIDFNLLPWKDEIQERELKDLIERLAACCAQGRMICKADIGVILTNGQQSVPSIATNDRGWKTESVRKPCFDSSEDWERDSFGGTHTPTTSGADRSPSPSFVQVGQGGCICTQASQNDHSHSGTAHADRISVPLIQPGCNACGQVCQRGDARFRSSMNFSGTTTSVEDGHTSDEKVEESQSSVDISGQIETEDVAATRSACVDINNCTDHGTPDTEPFTPCSVSLVWVIPISSNTNLRWKLRKLGEWASSPERDFPVRCHIVSKPFHASRMLEVLEMAATKETTTSGGNVVEMESPAAEVEPDEVTRHNIICDARTPSLWRSAGSPNLPQDGAIHDHYLTPSDIQAVDIDACAVMKCEPASAVTTLQACAPSELHGTESCACACKADVRQKQGSMLESVVFSHPGTSSENLGPDDRFAACCGGVVDKRASMGGSTASSLASSGSIHPRPADSPSASAMGATAKSNASGHQLMVSSPAHQHPIMESENDIRITIANCVRNSDEWQRDTAPARFTAETFEKGTAVPPPPGPPPPDRNAAFAPPLLAGGECALNIDSICSAIAQSKRGGQGNLANSSEALDNLELKDVNGRQTTKSLPVECVLGPSQPSTQSLEGEGLSTKLRVTVLEQPSHCNQSLRPSIGLHFSRRIVDAHTYGGMGMCKCGCENDPAMSSPQSAGHCNCEVRNRMDFKGNAVSTDGLRSLPENLSVAISAVKNTVKPEEVDHVQRLGICQREECCYLKAEQAPSDFQMDELASGGGPRLDSIRRAGSALGMNRVEGGSAVNQRLEPARPDIHEGGRGMGLHVTSASPEHREIQIIRGSDSNTEGARVVDQLFQVGVEDSIRSMVGTSSQTTPAVSCKQQDVSLCANGSYQPEQPTSLLKQEQIQGVPLASKCSERTAPSPSPSSASDGSVKDPSPVQSDCERMKQATQTPAQLGKPLSGLEVLVAEDTDLLRKLEVTMLQRVGAKAIGVEDGKKAVDAIQQRAAVGSSQKQFDCVLMDCQLHYFKEHKHHAYSRLGGVCQAWLDNLLSKHGVVGADLHTKISWDDLKAAWHKRFQVEPSEIKAMDKLMVFEQGTLLSVDWIAEYQRLTSIPNIQMGFKAIKHYFISRSCPTLGNALTHVEDTLTTPTELFDKAAQVIVTNKEAKNLQRSSASSLSRDQHRPKVAVVAAATPNDQTSEAVSANEGDRLAAAREGGCPGKGRGRGKAKTSTASSPGPGAASPAPWSHYSLFEQAAPAPWSHYGLSEKAYKARTRFRYCLWQGQIGKLSTVGSDSTTLSTPSEPVLSRVTALRSKAHAEVDSPLLYSFEDYAARLVPTLGTHAQGQDVCAASSSSGSGDLSSSSGSSRDSAREFNIDVLDPLTSEDFAWLPLPTTGRLPGPQCAALCAHLHTYLFYAPPTSPTDDKVAVGDILAYVTKVAREFHNQRYDDNNAALLYVRIQVGQASCSALLDSGVSHNFMNQAFMQKAGLGTQVRRKANPTAIQLADGRTQQLIDRYIEGVPVYFAPHACEPVTFDILDTDFDIILGIPWLASADHTVNFHWQTLTVRDAFGAEVSCTIPFPHPSIRCQVVTAKSFRATCAYEQPNEIGLCFLRTVVVADSSPTDLSLGPRVVRLLDEFVDIFESPIGVVADRSISHKIILEASVVPPKVCIYRMSEGELTVLYAQLDDLLDKGWIRPSSSSYGAPVLFVQKNYRDLRLCIDYRKLNAQTVKNVGPFPRIDDRSSAKYFSKLDLKSGYHQILIRPNHRYKSAFKTRYGHFEWVVMPFGLTNAPTTFQATMTNEFHAMLDRFVLVYLDDILVYSRSLEDHLEHL</sequence>
<dbReference type="PANTHER" id="PTHR24559">
    <property type="entry name" value="TRANSPOSON TY3-I GAG-POL POLYPROTEIN"/>
    <property type="match status" value="1"/>
</dbReference>
<proteinExistence type="predicted"/>
<dbReference type="Gene3D" id="3.40.50.2300">
    <property type="match status" value="1"/>
</dbReference>
<feature type="compositionally biased region" description="Basic and acidic residues" evidence="1">
    <location>
        <begin position="403"/>
        <end position="414"/>
    </location>
</feature>
<feature type="region of interest" description="Disordered" evidence="1">
    <location>
        <begin position="668"/>
        <end position="705"/>
    </location>
</feature>
<feature type="compositionally biased region" description="Low complexity" evidence="1">
    <location>
        <begin position="1563"/>
        <end position="1581"/>
    </location>
</feature>
<feature type="region of interest" description="Disordered" evidence="1">
    <location>
        <begin position="308"/>
        <end position="335"/>
    </location>
</feature>
<dbReference type="Gene3D" id="3.10.10.10">
    <property type="entry name" value="HIV Type 1 Reverse Transcriptase, subunit A, domain 1"/>
    <property type="match status" value="1"/>
</dbReference>
<dbReference type="InterPro" id="IPR011006">
    <property type="entry name" value="CheY-like_superfamily"/>
</dbReference>
<dbReference type="Pfam" id="PF08284">
    <property type="entry name" value="RVP_2"/>
    <property type="match status" value="1"/>
</dbReference>
<dbReference type="Gramene" id="GBG71208">
    <property type="protein sequence ID" value="GBG71208"/>
    <property type="gene ID" value="CBR_g8511"/>
</dbReference>
<evidence type="ECO:0000256" key="1">
    <source>
        <dbReference type="SAM" id="MobiDB-lite"/>
    </source>
</evidence>
<dbReference type="EMBL" id="BFEA01000143">
    <property type="protein sequence ID" value="GBG71208.1"/>
    <property type="molecule type" value="Genomic_DNA"/>
</dbReference>
<evidence type="ECO:0000313" key="4">
    <source>
        <dbReference type="Proteomes" id="UP000265515"/>
    </source>
</evidence>
<dbReference type="InterPro" id="IPR043502">
    <property type="entry name" value="DNA/RNA_pol_sf"/>
</dbReference>
<dbReference type="Pfam" id="PF00078">
    <property type="entry name" value="RVT_1"/>
    <property type="match status" value="1"/>
</dbReference>
<name>A0A388KMI5_CHABU</name>
<dbReference type="SUPFAM" id="SSF52172">
    <property type="entry name" value="CheY-like"/>
    <property type="match status" value="1"/>
</dbReference>
<dbReference type="SUPFAM" id="SSF56672">
    <property type="entry name" value="DNA/RNA polymerases"/>
    <property type="match status" value="1"/>
</dbReference>
<keyword evidence="4" id="KW-1185">Reference proteome</keyword>
<feature type="domain" description="Reverse transcriptase" evidence="2">
    <location>
        <begin position="1925"/>
        <end position="2046"/>
    </location>
</feature>
<feature type="region of interest" description="Disordered" evidence="1">
    <location>
        <begin position="1404"/>
        <end position="1457"/>
    </location>
</feature>
<dbReference type="InterPro" id="IPR053134">
    <property type="entry name" value="RNA-dir_DNA_polymerase"/>
</dbReference>
<feature type="compositionally biased region" description="Low complexity" evidence="1">
    <location>
        <begin position="668"/>
        <end position="680"/>
    </location>
</feature>
<dbReference type="Proteomes" id="UP000265515">
    <property type="component" value="Unassembled WGS sequence"/>
</dbReference>
<dbReference type="SUPFAM" id="SSF50630">
    <property type="entry name" value="Acid proteases"/>
    <property type="match status" value="1"/>
</dbReference>
<feature type="region of interest" description="Disordered" evidence="1">
    <location>
        <begin position="752"/>
        <end position="771"/>
    </location>
</feature>
<dbReference type="InterPro" id="IPR000477">
    <property type="entry name" value="RT_dom"/>
</dbReference>
<accession>A0A388KMI5</accession>
<protein>
    <recommendedName>
        <fullName evidence="2">Reverse transcriptase domain-containing protein</fullName>
    </recommendedName>
</protein>
<dbReference type="CDD" id="cd01647">
    <property type="entry name" value="RT_LTR"/>
    <property type="match status" value="1"/>
</dbReference>
<comment type="caution">
    <text evidence="3">The sequence shown here is derived from an EMBL/GenBank/DDBJ whole genome shotgun (WGS) entry which is preliminary data.</text>
</comment>
<gene>
    <name evidence="3" type="ORF">CBR_g8511</name>
</gene>
<dbReference type="Gene3D" id="3.30.70.270">
    <property type="match status" value="1"/>
</dbReference>
<feature type="compositionally biased region" description="Low complexity" evidence="1">
    <location>
        <begin position="1442"/>
        <end position="1457"/>
    </location>
</feature>
<feature type="compositionally biased region" description="Pro residues" evidence="1">
    <location>
        <begin position="759"/>
        <end position="769"/>
    </location>
</feature>
<dbReference type="PANTHER" id="PTHR24559:SF444">
    <property type="entry name" value="REVERSE TRANSCRIPTASE DOMAIN-CONTAINING PROTEIN"/>
    <property type="match status" value="1"/>
</dbReference>